<proteinExistence type="predicted"/>
<accession>A0AA38U511</accession>
<dbReference type="EMBL" id="JARYMX010000001">
    <property type="protein sequence ID" value="KAJ9566221.1"/>
    <property type="molecule type" value="Genomic_DNA"/>
</dbReference>
<sequence>MKQTQHYSFLLLLCAQDNPLIQVDELMKMAQFYHVEFPSTELEALRGQLQNYIKDVRGDASFDFARATSIVERAFSAMKLIKSDLRNKIVTPLFQNSYL</sequence>
<organism evidence="1 2">
    <name type="scientific">Centaurea solstitialis</name>
    <name type="common">yellow star-thistle</name>
    <dbReference type="NCBI Taxonomy" id="347529"/>
    <lineage>
        <taxon>Eukaryota</taxon>
        <taxon>Viridiplantae</taxon>
        <taxon>Streptophyta</taxon>
        <taxon>Embryophyta</taxon>
        <taxon>Tracheophyta</taxon>
        <taxon>Spermatophyta</taxon>
        <taxon>Magnoliopsida</taxon>
        <taxon>eudicotyledons</taxon>
        <taxon>Gunneridae</taxon>
        <taxon>Pentapetalae</taxon>
        <taxon>asterids</taxon>
        <taxon>campanulids</taxon>
        <taxon>Asterales</taxon>
        <taxon>Asteraceae</taxon>
        <taxon>Carduoideae</taxon>
        <taxon>Cardueae</taxon>
        <taxon>Centaureinae</taxon>
        <taxon>Centaurea</taxon>
    </lineage>
</organism>
<evidence type="ECO:0000313" key="2">
    <source>
        <dbReference type="Proteomes" id="UP001172457"/>
    </source>
</evidence>
<evidence type="ECO:0000313" key="1">
    <source>
        <dbReference type="EMBL" id="KAJ9566221.1"/>
    </source>
</evidence>
<reference evidence="1" key="1">
    <citation type="submission" date="2023-03" db="EMBL/GenBank/DDBJ databases">
        <title>Chromosome-scale reference genome and RAD-based genetic map of yellow starthistle (Centaurea solstitialis) reveal putative structural variation and QTLs associated with invader traits.</title>
        <authorList>
            <person name="Reatini B."/>
            <person name="Cang F.A."/>
            <person name="Jiang Q."/>
            <person name="Mckibben M.T.W."/>
            <person name="Barker M.S."/>
            <person name="Rieseberg L.H."/>
            <person name="Dlugosch K.M."/>
        </authorList>
    </citation>
    <scope>NUCLEOTIDE SEQUENCE</scope>
    <source>
        <strain evidence="1">CAN-66</strain>
        <tissue evidence="1">Leaf</tissue>
    </source>
</reference>
<name>A0AA38U511_9ASTR</name>
<keyword evidence="2" id="KW-1185">Reference proteome</keyword>
<protein>
    <submittedName>
        <fullName evidence="1">Uncharacterized protein</fullName>
    </submittedName>
</protein>
<comment type="caution">
    <text evidence="1">The sequence shown here is derived from an EMBL/GenBank/DDBJ whole genome shotgun (WGS) entry which is preliminary data.</text>
</comment>
<gene>
    <name evidence="1" type="ORF">OSB04_002187</name>
</gene>
<dbReference type="AlphaFoldDB" id="A0AA38U511"/>
<dbReference type="Proteomes" id="UP001172457">
    <property type="component" value="Chromosome 1"/>
</dbReference>